<dbReference type="EMBL" id="GISG01174520">
    <property type="protein sequence ID" value="MBA4652413.1"/>
    <property type="molecule type" value="Transcribed_RNA"/>
</dbReference>
<reference evidence="1" key="2">
    <citation type="submission" date="2020-07" db="EMBL/GenBank/DDBJ databases">
        <authorList>
            <person name="Vera ALvarez R."/>
            <person name="Arias-Moreno D.M."/>
            <person name="Jimenez-Jacinto V."/>
            <person name="Jimenez-Bremont J.F."/>
            <person name="Swaminathan K."/>
            <person name="Moose S.P."/>
            <person name="Guerrero-Gonzalez M.L."/>
            <person name="Marino-Ramirez L."/>
            <person name="Landsman D."/>
            <person name="Rodriguez-Kessler M."/>
            <person name="Delgado-Sanchez P."/>
        </authorList>
    </citation>
    <scope>NUCLEOTIDE SEQUENCE</scope>
    <source>
        <tissue evidence="1">Cladode</tissue>
    </source>
</reference>
<reference evidence="1" key="1">
    <citation type="journal article" date="2013" name="J. Plant Res.">
        <title>Effect of fungi and light on seed germination of three Opuntia species from semiarid lands of central Mexico.</title>
        <authorList>
            <person name="Delgado-Sanchez P."/>
            <person name="Jimenez-Bremont J.F."/>
            <person name="Guerrero-Gonzalez Mde L."/>
            <person name="Flores J."/>
        </authorList>
    </citation>
    <scope>NUCLEOTIDE SEQUENCE</scope>
    <source>
        <tissue evidence="1">Cladode</tissue>
    </source>
</reference>
<name>A0A7C8ZX62_OPUST</name>
<organism evidence="1">
    <name type="scientific">Opuntia streptacantha</name>
    <name type="common">Prickly pear cactus</name>
    <name type="synonym">Opuntia cardona</name>
    <dbReference type="NCBI Taxonomy" id="393608"/>
    <lineage>
        <taxon>Eukaryota</taxon>
        <taxon>Viridiplantae</taxon>
        <taxon>Streptophyta</taxon>
        <taxon>Embryophyta</taxon>
        <taxon>Tracheophyta</taxon>
        <taxon>Spermatophyta</taxon>
        <taxon>Magnoliopsida</taxon>
        <taxon>eudicotyledons</taxon>
        <taxon>Gunneridae</taxon>
        <taxon>Pentapetalae</taxon>
        <taxon>Caryophyllales</taxon>
        <taxon>Cactineae</taxon>
        <taxon>Cactaceae</taxon>
        <taxon>Opuntioideae</taxon>
        <taxon>Opuntia</taxon>
    </lineage>
</organism>
<sequence>MTATSCISIITQAVSLQLLHPLISDQLPSIGNPKRLRTGQRMKPNPTVAVNDVARRIRPHQLHPFLSHRLLQPIHTRLRIIRQQWHIIRRRLFVPLLLLLLCSAAERGGRVSGVQPGGENRAALVSPELVGGAETG</sequence>
<protein>
    <submittedName>
        <fullName evidence="1">Uncharacterized protein</fullName>
    </submittedName>
</protein>
<proteinExistence type="predicted"/>
<evidence type="ECO:0000313" key="1">
    <source>
        <dbReference type="EMBL" id="MBA4652413.1"/>
    </source>
</evidence>
<accession>A0A7C8ZX62</accession>
<dbReference type="AlphaFoldDB" id="A0A7C8ZX62"/>